<dbReference type="OrthoDB" id="10030207at2759"/>
<name>A0A813XKJ9_9BILA</name>
<dbReference type="EMBL" id="CAJNOC010001454">
    <property type="protein sequence ID" value="CAF0866255.1"/>
    <property type="molecule type" value="Genomic_DNA"/>
</dbReference>
<feature type="chain" id="PRO_5032367735" description="VWA7 N-terminal domain-containing protein" evidence="1">
    <location>
        <begin position="19"/>
        <end position="409"/>
    </location>
</feature>
<feature type="signal peptide" evidence="1">
    <location>
        <begin position="1"/>
        <end position="18"/>
    </location>
</feature>
<dbReference type="AlphaFoldDB" id="A0A813XKJ9"/>
<keyword evidence="4" id="KW-1185">Reference proteome</keyword>
<dbReference type="PANTHER" id="PTHR14905">
    <property type="entry name" value="NG37"/>
    <property type="match status" value="1"/>
</dbReference>
<dbReference type="InterPro" id="IPR052577">
    <property type="entry name" value="VWA7"/>
</dbReference>
<evidence type="ECO:0000313" key="3">
    <source>
        <dbReference type="EMBL" id="CAF0866255.1"/>
    </source>
</evidence>
<gene>
    <name evidence="3" type="ORF">OXX778_LOCUS9697</name>
</gene>
<evidence type="ECO:0000313" key="4">
    <source>
        <dbReference type="Proteomes" id="UP000663879"/>
    </source>
</evidence>
<evidence type="ECO:0000256" key="1">
    <source>
        <dbReference type="SAM" id="SignalP"/>
    </source>
</evidence>
<dbReference type="PANTHER" id="PTHR14905:SF7">
    <property type="entry name" value="VON WILLEBRAND FACTOR A DOMAIN-CONTAINING PROTEIN 7"/>
    <property type="match status" value="1"/>
</dbReference>
<comment type="caution">
    <text evidence="3">The sequence shown here is derived from an EMBL/GenBank/DDBJ whole genome shotgun (WGS) entry which is preliminary data.</text>
</comment>
<dbReference type="InterPro" id="IPR056862">
    <property type="entry name" value="VWA7_N"/>
</dbReference>
<accession>A0A813XKJ9</accession>
<proteinExistence type="predicted"/>
<evidence type="ECO:0000259" key="2">
    <source>
        <dbReference type="Pfam" id="PF25107"/>
    </source>
</evidence>
<protein>
    <recommendedName>
        <fullName evidence="2">VWA7 N-terminal domain-containing protein</fullName>
    </recommendedName>
</protein>
<dbReference type="Proteomes" id="UP000663879">
    <property type="component" value="Unassembled WGS sequence"/>
</dbReference>
<reference evidence="3" key="1">
    <citation type="submission" date="2021-02" db="EMBL/GenBank/DDBJ databases">
        <authorList>
            <person name="Nowell W R."/>
        </authorList>
    </citation>
    <scope>NUCLEOTIDE SEQUENCE</scope>
    <source>
        <strain evidence="3">Ploen Becks lab</strain>
    </source>
</reference>
<sequence>MNLKNFLIFLCLFHNLNAFIPAKVIEFLIEKADHSLKEQFGEISRTYTHEEIIREGVIRSTVKFFSEQKHLTHLKLNLNRIEKYFNLNKLYGEIYNKSFCRTDLEDIIVKDLQPSVASVDFDEDTKDMPYAHFDANTFLESNRRVINMTQRVIKNIEKKKYERARELSGKVLHTIHDFYSHSNWIEMGNYNKINSAIGTEQFNKFKFSSKSDNLTCIANCTIKQINCNKIISTMIMLIKNLRNSSISCPIKYYTCEGNIIYNDRLTSGYYVDQKLPDGSEIRKPDKSFMCSHGGVLDSDSFKPAEGGINKDSGYYLFSPHANLHLIAAKLAINHTEYFFNQIRAKVGDEEFSKFLRLRLHHSFINKLNNIIEICSGYSARYNSCTQFKQINTISLVFSIIFSFFFLEKF</sequence>
<keyword evidence="1" id="KW-0732">Signal</keyword>
<organism evidence="3 4">
    <name type="scientific">Brachionus calyciflorus</name>
    <dbReference type="NCBI Taxonomy" id="104777"/>
    <lineage>
        <taxon>Eukaryota</taxon>
        <taxon>Metazoa</taxon>
        <taxon>Spiralia</taxon>
        <taxon>Gnathifera</taxon>
        <taxon>Rotifera</taxon>
        <taxon>Eurotatoria</taxon>
        <taxon>Monogononta</taxon>
        <taxon>Pseudotrocha</taxon>
        <taxon>Ploima</taxon>
        <taxon>Brachionidae</taxon>
        <taxon>Brachionus</taxon>
    </lineage>
</organism>
<feature type="domain" description="VWA7 N-terminal" evidence="2">
    <location>
        <begin position="109"/>
        <end position="233"/>
    </location>
</feature>
<feature type="domain" description="VWA7 N-terminal" evidence="2">
    <location>
        <begin position="247"/>
        <end position="351"/>
    </location>
</feature>
<dbReference type="Pfam" id="PF25107">
    <property type="entry name" value="VWA7_N"/>
    <property type="match status" value="2"/>
</dbReference>